<reference evidence="2" key="1">
    <citation type="submission" date="2022-03" db="EMBL/GenBank/DDBJ databases">
        <authorList>
            <person name="Alioto T."/>
            <person name="Alioto T."/>
            <person name="Gomez Garrido J."/>
        </authorList>
    </citation>
    <scope>NUCLEOTIDE SEQUENCE</scope>
</reference>
<dbReference type="GO" id="GO:0016779">
    <property type="term" value="F:nucleotidyltransferase activity"/>
    <property type="evidence" value="ECO:0007669"/>
    <property type="project" value="UniProtKB-KW"/>
</dbReference>
<dbReference type="Pfam" id="PF00899">
    <property type="entry name" value="ThiF"/>
    <property type="match status" value="1"/>
</dbReference>
<dbReference type="GO" id="GO:0005737">
    <property type="term" value="C:cytoplasm"/>
    <property type="evidence" value="ECO:0007669"/>
    <property type="project" value="TreeGrafter"/>
</dbReference>
<dbReference type="GO" id="GO:0002143">
    <property type="term" value="P:tRNA wobble position uridine thiolation"/>
    <property type="evidence" value="ECO:0007669"/>
    <property type="project" value="TreeGrafter"/>
</dbReference>
<evidence type="ECO:0000259" key="1">
    <source>
        <dbReference type="Pfam" id="PF00899"/>
    </source>
</evidence>
<dbReference type="InterPro" id="IPR000594">
    <property type="entry name" value="ThiF_NAD_FAD-bd"/>
</dbReference>
<keyword evidence="2" id="KW-0808">Transferase</keyword>
<protein>
    <submittedName>
        <fullName evidence="2">Adenylyltransferase and sulfurtransferase MOCS3, partial</fullName>
    </submittedName>
</protein>
<dbReference type="EMBL" id="OW240912">
    <property type="protein sequence ID" value="CAH2224708.1"/>
    <property type="molecule type" value="Genomic_DNA"/>
</dbReference>
<proteinExistence type="predicted"/>
<dbReference type="GO" id="GO:0042292">
    <property type="term" value="F:URM1 activating enzyme activity"/>
    <property type="evidence" value="ECO:0007669"/>
    <property type="project" value="TreeGrafter"/>
</dbReference>
<dbReference type="GO" id="GO:0004792">
    <property type="term" value="F:thiosulfate-cyanide sulfurtransferase activity"/>
    <property type="evidence" value="ECO:0007669"/>
    <property type="project" value="TreeGrafter"/>
</dbReference>
<feature type="domain" description="THIF-type NAD/FAD binding fold" evidence="1">
    <location>
        <begin position="67"/>
        <end position="189"/>
    </location>
</feature>
<dbReference type="GO" id="GO:0032447">
    <property type="term" value="P:protein urmylation"/>
    <property type="evidence" value="ECO:0007669"/>
    <property type="project" value="TreeGrafter"/>
</dbReference>
<dbReference type="Proteomes" id="UP001295444">
    <property type="component" value="Chromosome 01"/>
</dbReference>
<dbReference type="AlphaFoldDB" id="A0AAD1VM30"/>
<evidence type="ECO:0000313" key="2">
    <source>
        <dbReference type="EMBL" id="CAH2224708.1"/>
    </source>
</evidence>
<organism evidence="2 3">
    <name type="scientific">Pelobates cultripes</name>
    <name type="common">Western spadefoot toad</name>
    <dbReference type="NCBI Taxonomy" id="61616"/>
    <lineage>
        <taxon>Eukaryota</taxon>
        <taxon>Metazoa</taxon>
        <taxon>Chordata</taxon>
        <taxon>Craniata</taxon>
        <taxon>Vertebrata</taxon>
        <taxon>Euteleostomi</taxon>
        <taxon>Amphibia</taxon>
        <taxon>Batrachia</taxon>
        <taxon>Anura</taxon>
        <taxon>Pelobatoidea</taxon>
        <taxon>Pelobatidae</taxon>
        <taxon>Pelobates</taxon>
    </lineage>
</organism>
<sequence length="225" mass="24840">MNNAEVKEACGPEQSFLRIMESADTQSLQDEIKWKDEEILSLREKLGALQRASITQYHRETAWAVKVADYSDNVPTRYLVNGACVAAGKPLVSASALKWDGQLTVYNYQGEPCYRCLFPNPPPPETITNCADGGVLGIVSGIIGSLKALEVLKIASEIPSSYSGVLLMYNALDGQFRNIKIRSKKPDCVVCSDNSEYVILKNYETFCGLSASDRSRMLNLLSKEE</sequence>
<evidence type="ECO:0000313" key="3">
    <source>
        <dbReference type="Proteomes" id="UP001295444"/>
    </source>
</evidence>
<dbReference type="SUPFAM" id="SSF69572">
    <property type="entry name" value="Activating enzymes of the ubiquitin-like proteins"/>
    <property type="match status" value="1"/>
</dbReference>
<name>A0AAD1VM30_PELCU</name>
<gene>
    <name evidence="2" type="ORF">PECUL_23A016387</name>
</gene>
<dbReference type="Gene3D" id="3.40.50.720">
    <property type="entry name" value="NAD(P)-binding Rossmann-like Domain"/>
    <property type="match status" value="1"/>
</dbReference>
<keyword evidence="2" id="KW-0548">Nucleotidyltransferase</keyword>
<dbReference type="PANTHER" id="PTHR10953:SF102">
    <property type="entry name" value="ADENYLYLTRANSFERASE AND SULFURTRANSFERASE MOCS3"/>
    <property type="match status" value="1"/>
</dbReference>
<keyword evidence="3" id="KW-1185">Reference proteome</keyword>
<dbReference type="PANTHER" id="PTHR10953">
    <property type="entry name" value="UBIQUITIN-ACTIVATING ENZYME E1"/>
    <property type="match status" value="1"/>
</dbReference>
<dbReference type="InterPro" id="IPR035985">
    <property type="entry name" value="Ubiquitin-activating_enz"/>
</dbReference>
<accession>A0AAD1VM30</accession>
<dbReference type="InterPro" id="IPR045886">
    <property type="entry name" value="ThiF/MoeB/HesA"/>
</dbReference>